<keyword evidence="4" id="KW-1185">Reference proteome</keyword>
<dbReference type="Proteomes" id="UP001632339">
    <property type="component" value="Unassembled WGS sequence"/>
</dbReference>
<dbReference type="EMBL" id="FMBK01000005">
    <property type="protein sequence ID" value="SCC71639.1"/>
    <property type="molecule type" value="Genomic_DNA"/>
</dbReference>
<reference evidence="2 3" key="1">
    <citation type="submission" date="2016-08" db="EMBL/GenBank/DDBJ databases">
        <authorList>
            <person name="Seilhamer J.J."/>
        </authorList>
    </citation>
    <scope>NUCLEOTIDE SEQUENCE [LARGE SCALE GENOMIC DNA]</scope>
    <source>
        <strain evidence="2 3">ANC 4874</strain>
    </source>
</reference>
<dbReference type="OrthoDB" id="6700717at2"/>
<protein>
    <submittedName>
        <fullName evidence="2">Uncharacterized protein</fullName>
    </submittedName>
</protein>
<proteinExistence type="predicted"/>
<dbReference type="AlphaFoldDB" id="A0A1C4GTW7"/>
<accession>A0A1C4GTW7</accession>
<reference evidence="1 4" key="2">
    <citation type="submission" date="2024-12" db="EMBL/GenBank/DDBJ databases">
        <title>C001-4G Acinetobacter sp. assembled genome.</title>
        <authorList>
            <person name="D'Arcy K."/>
            <person name="Kingdon A.D.H."/>
            <person name="Breen A."/>
            <person name="Mckeown C."/>
            <person name="Allman E."/>
            <person name="Sharma P."/>
            <person name="Mcleman A."/>
            <person name="Roberts A.P."/>
        </authorList>
    </citation>
    <scope>NUCLEOTIDE SEQUENCE [LARGE SCALE GENOMIC DNA]</scope>
    <source>
        <strain evidence="1 4">C1-4G</strain>
    </source>
</reference>
<evidence type="ECO:0000313" key="2">
    <source>
        <dbReference type="EMBL" id="SCC71639.1"/>
    </source>
</evidence>
<sequence length="387" mass="46510">MLLQILQKQLDESTSCPLCQASMFWIEAEQYEQAIHFHECSHCQHRVFQDERHNCHCDRCLANRKRMLTETRLQEQRKIKSKDKEQIEYRLDQISFINKLFLLSILDNQVQEYTVHQEYIDWEAIKYHSITPNYLFQSYLIKLLVKEQILIAKDFASEAHHYYVNVRLDGYSEPSLFSVTLQLRNWFYENLTMGVPFKNADEVKSALYLVLYQEIIQFAQFYCRLWGVQIAGNNSLQTFCYRLMDVLAVGQIYYLVQTALEYLHQQKALKARNENFINTNLLKKTLQKYRERAVTEKWETSMLPRPPNIPLSKMSDILFFRFLGSDENIFFQPIWRLWNKMQPRLNFYSQKRCMYCGSNELTVDYDAESYVTLFCRTCKHQDHYFTQ</sequence>
<organism evidence="2 3">
    <name type="scientific">Acinetobacter albensis</name>
    <dbReference type="NCBI Taxonomy" id="1673609"/>
    <lineage>
        <taxon>Bacteria</taxon>
        <taxon>Pseudomonadati</taxon>
        <taxon>Pseudomonadota</taxon>
        <taxon>Gammaproteobacteria</taxon>
        <taxon>Moraxellales</taxon>
        <taxon>Moraxellaceae</taxon>
        <taxon>Acinetobacter</taxon>
    </lineage>
</organism>
<dbReference type="EMBL" id="JBJXCW010000007">
    <property type="protein sequence ID" value="MFN0297534.1"/>
    <property type="molecule type" value="Genomic_DNA"/>
</dbReference>
<name>A0A1C4GTW7_9GAMM</name>
<evidence type="ECO:0000313" key="1">
    <source>
        <dbReference type="EMBL" id="MFN0297534.1"/>
    </source>
</evidence>
<dbReference type="RefSeq" id="WP_092718977.1">
    <property type="nucleotide sequence ID" value="NZ_FMBK01000005.1"/>
</dbReference>
<evidence type="ECO:0000313" key="4">
    <source>
        <dbReference type="Proteomes" id="UP001632339"/>
    </source>
</evidence>
<dbReference type="Proteomes" id="UP000243661">
    <property type="component" value="Unassembled WGS sequence"/>
</dbReference>
<gene>
    <name evidence="1" type="ORF">ACKVE0_08350</name>
    <name evidence="2" type="ORF">GA0116959_10558</name>
</gene>
<evidence type="ECO:0000313" key="3">
    <source>
        <dbReference type="Proteomes" id="UP000243661"/>
    </source>
</evidence>